<feature type="domain" description="Glycosyl transferase family 1" evidence="1">
    <location>
        <begin position="221"/>
        <end position="321"/>
    </location>
</feature>
<protein>
    <recommendedName>
        <fullName evidence="1">Glycosyl transferase family 1 domain-containing protein</fullName>
    </recommendedName>
</protein>
<organism evidence="2 3">
    <name type="scientific">Candidatus Rhabdochlamydia oedothoracis</name>
    <dbReference type="NCBI Taxonomy" id="2720720"/>
    <lineage>
        <taxon>Bacteria</taxon>
        <taxon>Pseudomonadati</taxon>
        <taxon>Chlamydiota</taxon>
        <taxon>Chlamydiia</taxon>
        <taxon>Parachlamydiales</taxon>
        <taxon>Candidatus Rhabdochlamydiaceae</taxon>
        <taxon>Candidatus Rhabdochlamydia</taxon>
    </lineage>
</organism>
<dbReference type="SUPFAM" id="SSF53756">
    <property type="entry name" value="UDP-Glycosyltransferase/glycogen phosphorylase"/>
    <property type="match status" value="1"/>
</dbReference>
<name>A0ABX8UYY2_9BACT</name>
<dbReference type="Gene3D" id="3.40.50.2000">
    <property type="entry name" value="Glycogen Phosphorylase B"/>
    <property type="match status" value="1"/>
</dbReference>
<dbReference type="EMBL" id="CP075587">
    <property type="protein sequence ID" value="QYF48167.1"/>
    <property type="molecule type" value="Genomic_DNA"/>
</dbReference>
<dbReference type="InterPro" id="IPR001296">
    <property type="entry name" value="Glyco_trans_1"/>
</dbReference>
<sequence length="438" mass="50111">MKKMQLEAIKMEDTKSKLCIISSYNETCGNASYTKALVAAFSDHFNVSVISLNVDLLRKADPKGASAYIKILCEKLKNYDYVNIQFEAGLFGSSTALIWKRFIAITKACKRIVITMHRYDAIQTLPNLAFIGKCILSGNIKLLFSNYLKVLANNYHASLYHRIIKLCKENNIPIIVHTQRDRNLIAIKYNYHAIFDHPLCFYTQEYIESLAKTVTKKSFCQAHNLDEDKIYIGIFGFLNKYKGHKTVIKALSYLPSNYEVLIFGGQHPHTIKNSESINEYVHSLISLIRHYDFQDRVKFCGMLNDESFLKALLACDFNVLPYLEVNQGGSAIASLSLETNSNTIFSQNLAFFELAKYAPNCLQMFTIGNPIELAHTIMRYKKTDYSPYLMEYHKKYNINTSINLYKQLFQISGKTAIENSKNEIAPPLVELIDLLHNL</sequence>
<evidence type="ECO:0000259" key="1">
    <source>
        <dbReference type="Pfam" id="PF00534"/>
    </source>
</evidence>
<dbReference type="Pfam" id="PF00534">
    <property type="entry name" value="Glycos_transf_1"/>
    <property type="match status" value="1"/>
</dbReference>
<keyword evidence="3" id="KW-1185">Reference proteome</keyword>
<evidence type="ECO:0000313" key="3">
    <source>
        <dbReference type="Proteomes" id="UP000826014"/>
    </source>
</evidence>
<dbReference type="Proteomes" id="UP000826014">
    <property type="component" value="Chromosome"/>
</dbReference>
<proteinExistence type="predicted"/>
<gene>
    <name evidence="2" type="ORF">RHABOEDO_000278</name>
</gene>
<evidence type="ECO:0000313" key="2">
    <source>
        <dbReference type="EMBL" id="QYF48167.1"/>
    </source>
</evidence>
<accession>A0ABX8UYY2</accession>
<reference evidence="2 3" key="1">
    <citation type="journal article" date="2022" name="bioRxiv">
        <title>Ecology and evolution of chlamydial symbionts of arthropods.</title>
        <authorList>
            <person name="Halter T."/>
            <person name="Koestlbacher S."/>
            <person name="Collingro A."/>
            <person name="Sixt B.S."/>
            <person name="Toenshoff E.R."/>
            <person name="Hendrickx F."/>
            <person name="Kostanjsek R."/>
            <person name="Horn M."/>
        </authorList>
    </citation>
    <scope>NUCLEOTIDE SEQUENCE [LARGE SCALE GENOMIC DNA]</scope>
    <source>
        <strain evidence="2">W744xW776</strain>
    </source>
</reference>